<comment type="caution">
    <text evidence="1">The sequence shown here is derived from an EMBL/GenBank/DDBJ whole genome shotgun (WGS) entry which is preliminary data.</text>
</comment>
<organism evidence="1 2">
    <name type="scientific">Corchorus capsularis</name>
    <name type="common">Jute</name>
    <dbReference type="NCBI Taxonomy" id="210143"/>
    <lineage>
        <taxon>Eukaryota</taxon>
        <taxon>Viridiplantae</taxon>
        <taxon>Streptophyta</taxon>
        <taxon>Embryophyta</taxon>
        <taxon>Tracheophyta</taxon>
        <taxon>Spermatophyta</taxon>
        <taxon>Magnoliopsida</taxon>
        <taxon>eudicotyledons</taxon>
        <taxon>Gunneridae</taxon>
        <taxon>Pentapetalae</taxon>
        <taxon>rosids</taxon>
        <taxon>malvids</taxon>
        <taxon>Malvales</taxon>
        <taxon>Malvaceae</taxon>
        <taxon>Grewioideae</taxon>
        <taxon>Apeibeae</taxon>
        <taxon>Corchorus</taxon>
    </lineage>
</organism>
<dbReference type="Gramene" id="OMO95221">
    <property type="protein sequence ID" value="OMO95221"/>
    <property type="gene ID" value="CCACVL1_05489"/>
</dbReference>
<accession>A0A1R3JK43</accession>
<dbReference type="AlphaFoldDB" id="A0A1R3JK43"/>
<dbReference type="Proteomes" id="UP000188268">
    <property type="component" value="Unassembled WGS sequence"/>
</dbReference>
<evidence type="ECO:0000313" key="1">
    <source>
        <dbReference type="EMBL" id="OMO95221.1"/>
    </source>
</evidence>
<proteinExistence type="predicted"/>
<keyword evidence="2" id="KW-1185">Reference proteome</keyword>
<name>A0A1R3JK43_COCAP</name>
<gene>
    <name evidence="1" type="ORF">CCACVL1_05489</name>
</gene>
<evidence type="ECO:0000313" key="2">
    <source>
        <dbReference type="Proteomes" id="UP000188268"/>
    </source>
</evidence>
<protein>
    <submittedName>
        <fullName evidence="1">Uncharacterized protein</fullName>
    </submittedName>
</protein>
<dbReference type="EMBL" id="AWWV01007694">
    <property type="protein sequence ID" value="OMO95221.1"/>
    <property type="molecule type" value="Genomic_DNA"/>
</dbReference>
<reference evidence="1 2" key="1">
    <citation type="submission" date="2013-09" db="EMBL/GenBank/DDBJ databases">
        <title>Corchorus capsularis genome sequencing.</title>
        <authorList>
            <person name="Alam M."/>
            <person name="Haque M.S."/>
            <person name="Islam M.S."/>
            <person name="Emdad E.M."/>
            <person name="Islam M.M."/>
            <person name="Ahmed B."/>
            <person name="Halim A."/>
            <person name="Hossen Q.M.M."/>
            <person name="Hossain M.Z."/>
            <person name="Ahmed R."/>
            <person name="Khan M.M."/>
            <person name="Islam R."/>
            <person name="Rashid M.M."/>
            <person name="Khan S.A."/>
            <person name="Rahman M.S."/>
            <person name="Alam M."/>
        </authorList>
    </citation>
    <scope>NUCLEOTIDE SEQUENCE [LARGE SCALE GENOMIC DNA]</scope>
    <source>
        <strain evidence="2">cv. CVL-1</strain>
        <tissue evidence="1">Whole seedling</tissue>
    </source>
</reference>
<sequence length="86" mass="10151">MSTSAEQAWPIHKRQKQYICKSSGIRTGIQNLFMVATKKPISKKETRQSKFREENKQDRSIATGFNYKYFISRKKQNLIEPIQAFH</sequence>